<dbReference type="RefSeq" id="WP_343799151.1">
    <property type="nucleotide sequence ID" value="NZ_BAAAGF010000004.1"/>
</dbReference>
<organism evidence="1 2">
    <name type="scientific">Gaetbulibacter jejuensis</name>
    <dbReference type="NCBI Taxonomy" id="584607"/>
    <lineage>
        <taxon>Bacteria</taxon>
        <taxon>Pseudomonadati</taxon>
        <taxon>Bacteroidota</taxon>
        <taxon>Flavobacteriia</taxon>
        <taxon>Flavobacteriales</taxon>
        <taxon>Flavobacteriaceae</taxon>
        <taxon>Gaetbulibacter</taxon>
    </lineage>
</organism>
<evidence type="ECO:0000313" key="1">
    <source>
        <dbReference type="EMBL" id="GAA0748612.1"/>
    </source>
</evidence>
<dbReference type="Proteomes" id="UP001500736">
    <property type="component" value="Unassembled WGS sequence"/>
</dbReference>
<dbReference type="EMBL" id="BAAAGF010000004">
    <property type="protein sequence ID" value="GAA0748612.1"/>
    <property type="molecule type" value="Genomic_DNA"/>
</dbReference>
<proteinExistence type="predicted"/>
<reference evidence="2" key="1">
    <citation type="journal article" date="2019" name="Int. J. Syst. Evol. Microbiol.">
        <title>The Global Catalogue of Microorganisms (GCM) 10K type strain sequencing project: providing services to taxonomists for standard genome sequencing and annotation.</title>
        <authorList>
            <consortium name="The Broad Institute Genomics Platform"/>
            <consortium name="The Broad Institute Genome Sequencing Center for Infectious Disease"/>
            <person name="Wu L."/>
            <person name="Ma J."/>
        </authorList>
    </citation>
    <scope>NUCLEOTIDE SEQUENCE [LARGE SCALE GENOMIC DNA]</scope>
    <source>
        <strain evidence="2">JCM 15976</strain>
    </source>
</reference>
<keyword evidence="2" id="KW-1185">Reference proteome</keyword>
<evidence type="ECO:0000313" key="2">
    <source>
        <dbReference type="Proteomes" id="UP001500736"/>
    </source>
</evidence>
<comment type="caution">
    <text evidence="1">The sequence shown here is derived from an EMBL/GenBank/DDBJ whole genome shotgun (WGS) entry which is preliminary data.</text>
</comment>
<sequence length="776" mass="91405">MKQDFTKNYERWIDGLTKDQFDSLMKVFIKEYWDVETVVITDGKGDGGIDVKIFEDKRNKKIPLQITIDKNVYTKLEKDLVKIEKLILDNDYSDNFYFFYSHGAAEAKVIELKDTARIRHSINLELFDNKRIAAHIEKPSFVFTREMLRHLLGEFVRDEDEYFDESQKLYYDYLSYADGSNQLKESFIKSFVLNYLYESEEYRSKLNGITDQINREFNINVTQDYCSRLLKELFEKGKITKCDDGLVHLSKDEITNIKSIKEDSSLLEGEFLSLLQEKINKFDSNLEIRDVVNHLKKIYESSNKIDFLEISDSIEESNISETVSQFHNYVKNCFNSGNAYKEFINEVFQLCSENTYIINLSAGNLYKNLMDNPEFSVYTRRSNKEVFIDTPVLIYLFLQMSENNFRYDNYRFKVTTELNSIIQKNDNYINFNTTQLYITELADHIARAIKLIELDNLGIFDILGGSNNEIVNLYEAAKKEAQFEEGLKEFIESYGISIDRVDAEDDNEYLNQYLTKLFKDNYVKIDDVPPYNKNYQTKKDYDRIEKTLADVYSRYDIDRKPRSLLFDALLVEHINEFQDELIDPTIITWDKSFQFFRKEFHPKNPNFKYWHLFTPGKFIDHLSLLQFKINGSVISKEILALIETEYDVVEGIRKLSDVLSSIVDLKSASGVKLSKGLADMRETYIYQINKEQNIKIDNKETQPIDNVFLNVVDYYYDKEGVYGFNDLHKVLSIDNVVQEFLKLIQTEADYFIKYNKYSSNYKSKFDEVISKNIDQA</sequence>
<evidence type="ECO:0008006" key="3">
    <source>
        <dbReference type="Google" id="ProtNLM"/>
    </source>
</evidence>
<accession>A0ABP3V574</accession>
<name>A0ABP3V574_9FLAO</name>
<protein>
    <recommendedName>
        <fullName evidence="3">Restriction endonuclease</fullName>
    </recommendedName>
</protein>
<gene>
    <name evidence="1" type="ORF">GCM10009431_27380</name>
</gene>